<dbReference type="InterPro" id="IPR025066">
    <property type="entry name" value="CCDC174-like"/>
</dbReference>
<gene>
    <name evidence="4" type="ORF">GDO54_016726</name>
</gene>
<feature type="region of interest" description="Disordered" evidence="2">
    <location>
        <begin position="132"/>
        <end position="161"/>
    </location>
</feature>
<feature type="region of interest" description="Disordered" evidence="2">
    <location>
        <begin position="30"/>
        <end position="49"/>
    </location>
</feature>
<feature type="compositionally biased region" description="Basic and acidic residues" evidence="2">
    <location>
        <begin position="64"/>
        <end position="81"/>
    </location>
</feature>
<feature type="compositionally biased region" description="Basic residues" evidence="2">
    <location>
        <begin position="389"/>
        <end position="401"/>
    </location>
</feature>
<accession>A0AAV3A546</accession>
<dbReference type="PANTHER" id="PTHR15885">
    <property type="entry name" value="COILED-COIL DOMAIN-CONTAINING PROTEIN 174"/>
    <property type="match status" value="1"/>
</dbReference>
<dbReference type="GO" id="GO:0005634">
    <property type="term" value="C:nucleus"/>
    <property type="evidence" value="ECO:0007669"/>
    <property type="project" value="TreeGrafter"/>
</dbReference>
<dbReference type="PANTHER" id="PTHR15885:SF1">
    <property type="entry name" value="COILED-COIL DOMAIN-CONTAINING PROTEIN 174"/>
    <property type="match status" value="1"/>
</dbReference>
<feature type="compositionally biased region" description="Basic and acidic residues" evidence="2">
    <location>
        <begin position="30"/>
        <end position="42"/>
    </location>
</feature>
<reference evidence="4" key="1">
    <citation type="thesis" date="2020" institute="ProQuest LLC" country="789 East Eisenhower Parkway, Ann Arbor, MI, USA">
        <title>Comparative Genomics and Chromosome Evolution.</title>
        <authorList>
            <person name="Mudd A.B."/>
        </authorList>
    </citation>
    <scope>NUCLEOTIDE SEQUENCE</scope>
    <source>
        <strain evidence="4">1538</strain>
        <tissue evidence="4">Blood</tissue>
    </source>
</reference>
<sequence length="449" mass="52565">MDKKKKVLEVTASSLVDLKAELFRKQEEFKRDKLSKTDDGPLRPKVVPKKPNIWNRQNVGVTARAEKDAEEKTMEDNTLDKSRKRLEEKALLYEKMTKGDFPDEETEELYLVDFAQKIIEKKREVQMLWHKEKKTDEEEEDLRAPDLPVPGPKDPGEEWVDYVDPLGRSRRCMKKDLPDLLKMDKDLQGKKPPAQEKTLLSEDMRREMQRQQWEQEEEEALKKPIGPLHYEDIRDNEARQLGVGYFSFAKDEQSRQKQMETLNMLRDQTEDQRIKRERLKAKRKALLDARLAKLRQRKNKSANKNGEDPETAQDAEEELIGPEPEEPPELQKKVDVVVQERRDTKPGVPHVREWDRGKEFTFGQWNKVHDDLRNERDPEFAPPSFYASKQKRPKTNHKKACNKPAPSHDITQIGLGQNQCAPEAPVPNKPAKLDERGLDEMLSYYRKVT</sequence>
<protein>
    <recommendedName>
        <fullName evidence="3">CCDC174 alpha/beta GRSR domain-containing protein</fullName>
    </recommendedName>
</protein>
<dbReference type="InterPro" id="IPR057464">
    <property type="entry name" value="CCDC174_GRSR"/>
</dbReference>
<dbReference type="Pfam" id="PF25449">
    <property type="entry name" value="CCDC174_GRSR"/>
    <property type="match status" value="1"/>
</dbReference>
<dbReference type="Proteomes" id="UP001181693">
    <property type="component" value="Unassembled WGS sequence"/>
</dbReference>
<evidence type="ECO:0000313" key="5">
    <source>
        <dbReference type="Proteomes" id="UP001181693"/>
    </source>
</evidence>
<feature type="compositionally biased region" description="Basic residues" evidence="2">
    <location>
        <begin position="292"/>
        <end position="301"/>
    </location>
</feature>
<evidence type="ECO:0000259" key="3">
    <source>
        <dbReference type="Pfam" id="PF25449"/>
    </source>
</evidence>
<feature type="region of interest" description="Disordered" evidence="2">
    <location>
        <begin position="182"/>
        <end position="229"/>
    </location>
</feature>
<keyword evidence="5" id="KW-1185">Reference proteome</keyword>
<feature type="region of interest" description="Disordered" evidence="2">
    <location>
        <begin position="373"/>
        <end position="412"/>
    </location>
</feature>
<keyword evidence="1" id="KW-0175">Coiled coil</keyword>
<dbReference type="AlphaFoldDB" id="A0AAV3A546"/>
<feature type="compositionally biased region" description="Acidic residues" evidence="2">
    <location>
        <begin position="308"/>
        <end position="328"/>
    </location>
</feature>
<evidence type="ECO:0000256" key="2">
    <source>
        <dbReference type="SAM" id="MobiDB-lite"/>
    </source>
</evidence>
<organism evidence="4 5">
    <name type="scientific">Pyxicephalus adspersus</name>
    <name type="common">African bullfrog</name>
    <dbReference type="NCBI Taxonomy" id="30357"/>
    <lineage>
        <taxon>Eukaryota</taxon>
        <taxon>Metazoa</taxon>
        <taxon>Chordata</taxon>
        <taxon>Craniata</taxon>
        <taxon>Vertebrata</taxon>
        <taxon>Euteleostomi</taxon>
        <taxon>Amphibia</taxon>
        <taxon>Batrachia</taxon>
        <taxon>Anura</taxon>
        <taxon>Neobatrachia</taxon>
        <taxon>Ranoidea</taxon>
        <taxon>Pyxicephalidae</taxon>
        <taxon>Pyxicephalinae</taxon>
        <taxon>Pyxicephalus</taxon>
    </lineage>
</organism>
<name>A0AAV3A546_PYXAD</name>
<feature type="region of interest" description="Disordered" evidence="2">
    <location>
        <begin position="60"/>
        <end position="81"/>
    </location>
</feature>
<dbReference type="EMBL" id="DYDO01000009">
    <property type="protein sequence ID" value="DBA18487.1"/>
    <property type="molecule type" value="Genomic_DNA"/>
</dbReference>
<comment type="caution">
    <text evidence="4">The sequence shown here is derived from an EMBL/GenBank/DDBJ whole genome shotgun (WGS) entry which is preliminary data.</text>
</comment>
<proteinExistence type="predicted"/>
<feature type="domain" description="CCDC174 alpha/beta GRSR" evidence="3">
    <location>
        <begin position="159"/>
        <end position="188"/>
    </location>
</feature>
<feature type="compositionally biased region" description="Basic and acidic residues" evidence="2">
    <location>
        <begin position="199"/>
        <end position="209"/>
    </location>
</feature>
<evidence type="ECO:0000313" key="4">
    <source>
        <dbReference type="EMBL" id="DBA18487.1"/>
    </source>
</evidence>
<feature type="compositionally biased region" description="Basic and acidic residues" evidence="2">
    <location>
        <begin position="329"/>
        <end position="352"/>
    </location>
</feature>
<feature type="compositionally biased region" description="Basic residues" evidence="2">
    <location>
        <begin position="275"/>
        <end position="284"/>
    </location>
</feature>
<dbReference type="Pfam" id="PF13300">
    <property type="entry name" value="DUF4078"/>
    <property type="match status" value="1"/>
</dbReference>
<evidence type="ECO:0000256" key="1">
    <source>
        <dbReference type="ARBA" id="ARBA00023054"/>
    </source>
</evidence>
<feature type="region of interest" description="Disordered" evidence="2">
    <location>
        <begin position="252"/>
        <end position="352"/>
    </location>
</feature>